<comment type="similarity">
    <text evidence="4">Belongs to the protein kinase superfamily. Ser/Thr protein kinase family.</text>
</comment>
<keyword evidence="6" id="KW-1003">Cell membrane</keyword>
<feature type="signal peptide" evidence="28">
    <location>
        <begin position="1"/>
        <end position="30"/>
    </location>
</feature>
<accession>A0A9W7XCB9</accession>
<evidence type="ECO:0000256" key="2">
    <source>
        <dbReference type="ARBA" id="ARBA00004389"/>
    </source>
</evidence>
<evidence type="ECO:0000256" key="8">
    <source>
        <dbReference type="ARBA" id="ARBA00022553"/>
    </source>
</evidence>
<keyword evidence="14 26" id="KW-0547">Nucleotide-binding</keyword>
<evidence type="ECO:0000256" key="12">
    <source>
        <dbReference type="ARBA" id="ARBA00022729"/>
    </source>
</evidence>
<evidence type="ECO:0000256" key="28">
    <source>
        <dbReference type="SAM" id="SignalP"/>
    </source>
</evidence>
<evidence type="ECO:0000256" key="27">
    <source>
        <dbReference type="SAM" id="Phobius"/>
    </source>
</evidence>
<dbReference type="Proteomes" id="UP001164776">
    <property type="component" value="Unassembled WGS sequence"/>
</dbReference>
<evidence type="ECO:0000313" key="30">
    <source>
        <dbReference type="EMBL" id="KAJ1256505.1"/>
    </source>
</evidence>
<dbReference type="SUPFAM" id="SSF52058">
    <property type="entry name" value="L domain-like"/>
    <property type="match status" value="2"/>
</dbReference>
<comment type="catalytic activity">
    <reaction evidence="22">
        <text>L-seryl-[protein] + ATP = O-phospho-L-seryl-[protein] + ADP + H(+)</text>
        <dbReference type="Rhea" id="RHEA:17989"/>
        <dbReference type="Rhea" id="RHEA-COMP:9863"/>
        <dbReference type="Rhea" id="RHEA-COMP:11604"/>
        <dbReference type="ChEBI" id="CHEBI:15378"/>
        <dbReference type="ChEBI" id="CHEBI:29999"/>
        <dbReference type="ChEBI" id="CHEBI:30616"/>
        <dbReference type="ChEBI" id="CHEBI:83421"/>
        <dbReference type="ChEBI" id="CHEBI:456216"/>
        <dbReference type="EC" id="2.7.11.1"/>
    </reaction>
</comment>
<reference evidence="30 31" key="1">
    <citation type="submission" date="2022-10" db="EMBL/GenBank/DDBJ databases">
        <title>WGS assembly of Paspalum vaginatum 540-79.</title>
        <authorList>
            <person name="Sun G."/>
            <person name="Wase N."/>
            <person name="Shu S."/>
            <person name="Jenkins J."/>
            <person name="Zhou B."/>
            <person name="Torres-Rodriguez J."/>
            <person name="Chen C."/>
            <person name="Sandor L."/>
            <person name="Plott C."/>
            <person name="Yoshinga Y."/>
            <person name="Daum C."/>
            <person name="Qi P."/>
            <person name="Barry K."/>
            <person name="Lipzen A."/>
            <person name="Berry L."/>
            <person name="Pedersen C."/>
            <person name="Gottilla T."/>
            <person name="Foltz A."/>
            <person name="Yu H."/>
            <person name="O'Malley R."/>
            <person name="Zhang C."/>
            <person name="Devos K."/>
            <person name="Sigmon B."/>
            <person name="Yu B."/>
            <person name="Obata T."/>
            <person name="Schmutz J."/>
            <person name="Schnable J."/>
        </authorList>
    </citation>
    <scope>NUCLEOTIDE SEQUENCE [LARGE SCALE GENOMIC DNA]</scope>
    <source>
        <strain evidence="31">cv. 540-79</strain>
    </source>
</reference>
<evidence type="ECO:0000256" key="19">
    <source>
        <dbReference type="ARBA" id="ARBA00023170"/>
    </source>
</evidence>
<dbReference type="Pfam" id="PF12799">
    <property type="entry name" value="LRR_4"/>
    <property type="match status" value="1"/>
</dbReference>
<dbReference type="Gene3D" id="1.10.510.10">
    <property type="entry name" value="Transferase(Phosphotransferase) domain 1"/>
    <property type="match status" value="1"/>
</dbReference>
<evidence type="ECO:0000256" key="16">
    <source>
        <dbReference type="ARBA" id="ARBA00022840"/>
    </source>
</evidence>
<dbReference type="EC" id="2.7.11.1" evidence="5"/>
<keyword evidence="18 27" id="KW-0472">Membrane</keyword>
<evidence type="ECO:0000256" key="22">
    <source>
        <dbReference type="ARBA" id="ARBA00048679"/>
    </source>
</evidence>
<evidence type="ECO:0000256" key="13">
    <source>
        <dbReference type="ARBA" id="ARBA00022737"/>
    </source>
</evidence>
<keyword evidence="11 27" id="KW-0812">Transmembrane</keyword>
<evidence type="ECO:0000256" key="15">
    <source>
        <dbReference type="ARBA" id="ARBA00022777"/>
    </source>
</evidence>
<dbReference type="GO" id="GO:0005886">
    <property type="term" value="C:plasma membrane"/>
    <property type="evidence" value="ECO:0007669"/>
    <property type="project" value="UniProtKB-SubCell"/>
</dbReference>
<evidence type="ECO:0000256" key="6">
    <source>
        <dbReference type="ARBA" id="ARBA00022475"/>
    </source>
</evidence>
<dbReference type="SMART" id="SM00369">
    <property type="entry name" value="LRR_TYP"/>
    <property type="match status" value="8"/>
</dbReference>
<evidence type="ECO:0000256" key="9">
    <source>
        <dbReference type="ARBA" id="ARBA00022614"/>
    </source>
</evidence>
<keyword evidence="8" id="KW-0597">Phosphoprotein</keyword>
<dbReference type="InterPro" id="IPR001611">
    <property type="entry name" value="Leu-rich_rpt"/>
</dbReference>
<keyword evidence="13" id="KW-0677">Repeat</keyword>
<dbReference type="PROSITE" id="PS51257">
    <property type="entry name" value="PROKAR_LIPOPROTEIN"/>
    <property type="match status" value="1"/>
</dbReference>
<dbReference type="OrthoDB" id="676979at2759"/>
<dbReference type="GO" id="GO:0004674">
    <property type="term" value="F:protein serine/threonine kinase activity"/>
    <property type="evidence" value="ECO:0007669"/>
    <property type="project" value="UniProtKB-KW"/>
</dbReference>
<evidence type="ECO:0000256" key="23">
    <source>
        <dbReference type="ARBA" id="ARBA00054320"/>
    </source>
</evidence>
<dbReference type="PROSITE" id="PS00108">
    <property type="entry name" value="PROTEIN_KINASE_ST"/>
    <property type="match status" value="1"/>
</dbReference>
<dbReference type="SMART" id="SM00220">
    <property type="entry name" value="S_TKc"/>
    <property type="match status" value="1"/>
</dbReference>
<dbReference type="PANTHER" id="PTHR27008">
    <property type="entry name" value="OS04G0122200 PROTEIN"/>
    <property type="match status" value="1"/>
</dbReference>
<evidence type="ECO:0000256" key="25">
    <source>
        <dbReference type="ARBA" id="ARBA00072040"/>
    </source>
</evidence>
<dbReference type="InterPro" id="IPR025875">
    <property type="entry name" value="Leu-rich_rpt_4"/>
</dbReference>
<dbReference type="GO" id="GO:0005789">
    <property type="term" value="C:endoplasmic reticulum membrane"/>
    <property type="evidence" value="ECO:0007669"/>
    <property type="project" value="UniProtKB-SubCell"/>
</dbReference>
<evidence type="ECO:0000256" key="26">
    <source>
        <dbReference type="PROSITE-ProRule" id="PRU10141"/>
    </source>
</evidence>
<dbReference type="Pfam" id="PF00560">
    <property type="entry name" value="LRR_1"/>
    <property type="match status" value="4"/>
</dbReference>
<dbReference type="Pfam" id="PF00069">
    <property type="entry name" value="Pkinase"/>
    <property type="match status" value="1"/>
</dbReference>
<dbReference type="PROSITE" id="PS00107">
    <property type="entry name" value="PROTEIN_KINASE_ATP"/>
    <property type="match status" value="1"/>
</dbReference>
<dbReference type="SUPFAM" id="SSF56112">
    <property type="entry name" value="Protein kinase-like (PK-like)"/>
    <property type="match status" value="1"/>
</dbReference>
<dbReference type="InterPro" id="IPR003591">
    <property type="entry name" value="Leu-rich_rpt_typical-subtyp"/>
</dbReference>
<evidence type="ECO:0000256" key="11">
    <source>
        <dbReference type="ARBA" id="ARBA00022692"/>
    </source>
</evidence>
<comment type="function">
    <text evidence="24">The processed protein kinase Xa21 chain released by protein cleavage after X.oryzae pv. oryzae protein Ax21 detection translocates into the nucleus where it can bind and regulate WRKY62, a transcription factor. Confers resistance to the bacterial pathogen X.oryzae pv. oryzae (Xoo).</text>
</comment>
<dbReference type="PROSITE" id="PS51450">
    <property type="entry name" value="LRR"/>
    <property type="match status" value="1"/>
</dbReference>
<evidence type="ECO:0000256" key="24">
    <source>
        <dbReference type="ARBA" id="ARBA00056628"/>
    </source>
</evidence>
<keyword evidence="15" id="KW-0418">Kinase</keyword>
<dbReference type="InterPro" id="IPR017441">
    <property type="entry name" value="Protein_kinase_ATP_BS"/>
</dbReference>
<dbReference type="InterPro" id="IPR000719">
    <property type="entry name" value="Prot_kinase_dom"/>
</dbReference>
<dbReference type="EMBL" id="MU629505">
    <property type="protein sequence ID" value="KAJ1256505.1"/>
    <property type="molecule type" value="Genomic_DNA"/>
</dbReference>
<keyword evidence="9" id="KW-0433">Leucine-rich repeat</keyword>
<evidence type="ECO:0000256" key="3">
    <source>
        <dbReference type="ARBA" id="ARBA00004479"/>
    </source>
</evidence>
<evidence type="ECO:0000256" key="21">
    <source>
        <dbReference type="ARBA" id="ARBA00047899"/>
    </source>
</evidence>
<comment type="function">
    <text evidence="23">Receptor kinase that detects X.oryzae pv. oryzae protein Ax21 to promote innate immunity. Following X.oryzae pv. oryzae protein Ax21 detection, undergoes cleavage, releasing the processed protein kinase Xa21 chain.</text>
</comment>
<comment type="subcellular location">
    <subcellularLocation>
        <location evidence="1">Cell membrane</location>
        <topology evidence="1">Single-pass membrane protein</topology>
    </subcellularLocation>
    <subcellularLocation>
        <location evidence="2">Endoplasmic reticulum membrane</location>
        <topology evidence="2">Single-pass membrane protein</topology>
    </subcellularLocation>
    <subcellularLocation>
        <location evidence="3">Membrane</location>
        <topology evidence="3">Single-pass type I membrane protein</topology>
    </subcellularLocation>
</comment>
<keyword evidence="31" id="KW-1185">Reference proteome</keyword>
<dbReference type="Pfam" id="PF13855">
    <property type="entry name" value="LRR_8"/>
    <property type="match status" value="2"/>
</dbReference>
<dbReference type="GO" id="GO:0005524">
    <property type="term" value="F:ATP binding"/>
    <property type="evidence" value="ECO:0007669"/>
    <property type="project" value="UniProtKB-UniRule"/>
</dbReference>
<keyword evidence="19" id="KW-0675">Receptor</keyword>
<keyword evidence="10" id="KW-0808">Transferase</keyword>
<dbReference type="InterPro" id="IPR051809">
    <property type="entry name" value="Plant_receptor-like_S/T_kinase"/>
</dbReference>
<name>A0A9W7XCB9_9POAL</name>
<dbReference type="Pfam" id="PF08263">
    <property type="entry name" value="LRRNT_2"/>
    <property type="match status" value="1"/>
</dbReference>
<evidence type="ECO:0000256" key="5">
    <source>
        <dbReference type="ARBA" id="ARBA00012513"/>
    </source>
</evidence>
<evidence type="ECO:0000256" key="18">
    <source>
        <dbReference type="ARBA" id="ARBA00023136"/>
    </source>
</evidence>
<dbReference type="PANTHER" id="PTHR27008:SF537">
    <property type="entry name" value="OS11G0173432 PROTEIN"/>
    <property type="match status" value="1"/>
</dbReference>
<dbReference type="EMBL" id="MU629505">
    <property type="protein sequence ID" value="KAJ1256504.1"/>
    <property type="molecule type" value="Genomic_DNA"/>
</dbReference>
<dbReference type="PROSITE" id="PS50011">
    <property type="entry name" value="PROTEIN_KINASE_DOM"/>
    <property type="match status" value="1"/>
</dbReference>
<gene>
    <name evidence="30" type="ORF">BS78_K012000</name>
</gene>
<evidence type="ECO:0000256" key="4">
    <source>
        <dbReference type="ARBA" id="ARBA00008684"/>
    </source>
</evidence>
<feature type="binding site" evidence="26">
    <location>
        <position position="736"/>
    </location>
    <ligand>
        <name>ATP</name>
        <dbReference type="ChEBI" id="CHEBI:30616"/>
    </ligand>
</feature>
<keyword evidence="17 27" id="KW-1133">Transmembrane helix</keyword>
<keyword evidence="16 26" id="KW-0067">ATP-binding</keyword>
<keyword evidence="20" id="KW-0325">Glycoprotein</keyword>
<sequence>MKLSRLAMMGSPIPQYLFLLMACCAHVAICSFIENSTDKLSLLEFKKTTGDPQQALTSWNDSTHFCRWKGVLCSAKHPNRVTSLQLQNQGLLGPISPSLGNLTFLRILSLSTNSFTGEIPPSLGHLHRLQQLNLINNTLQGRIPSFANCSRLEVLGLSNNQLIGQIPADLPHGLQQLILGSNNLTGIIPASLVNITALFVLGFESNNIEGSIPGELGRLSGLQYLYMGGNNFSGRFPLPILNLSNLINLNAADNGLTGDLPSNFGNSLRNVQLLVLGANFFRGHIPPSLTNASDLYFCDISRNELTGVVPSSIGKLSKLSWLNLEINKLQASTKQDWGFINSLTNCTELQVFSISVNRLQGNVPDSVGNLSGQLLYLYLANNQLSGFFPSGIANLRGLISVALNGNKLTGVVPDWIGSLGNLQKVALSSNFFTGEIPSSFSNMTRLEELYLDSNHFDGQIPPILGNLQTLGVLNISDNNLHGSIPKELFRIPTLREITLSFNNLYGPLHTDIGNAKQLLYLDITSNNLSGNLPGTLGDCDSVADIEVGHNAFSGNMPNSLGNITSLQILNLSHNNLTGSIPESLSRLQFLEQLDLSFNNLEGEVPTEGIFNNITAVKVDGNHKLCGGPVELHLLACPVIPLDLSKHKLSVALKVVIPVAIVVSLSIVISVLLFLARKQRTESISLPTFGREFQKISYGDVARATGGFSRSNLIGQGRYGSVYKGHLFQDGNMVAIKVFSLETRGAEKSFIAECNALRNVRHRNLVPILTACSTIDSEGNDFKALVYKYMPRGDLHNLLYSTQGSENTTPVNNVSLALRLRIITDVSDALAYLHHSHQGTIVHCDMKPSNILLDDDMVAHVGDFGLARLKFDSTTNSNSTTSDAIKGTIGYVAPECAGGCEVSTSSDVYSFGVVLLEIFIRRRPTDEMFKDAMSIAIFTELNFPDKVLQIVDPQLLQELDVCGEDGAQVLQSVLSIGLCCTKTNPNERISMQDVAAKLHGIRDAYQ</sequence>
<dbReference type="Gene3D" id="3.80.10.10">
    <property type="entry name" value="Ribonuclease Inhibitor"/>
    <property type="match status" value="4"/>
</dbReference>
<dbReference type="FunFam" id="3.80.10.10:FF:000288">
    <property type="entry name" value="LRR receptor-like serine/threonine-protein kinase EFR"/>
    <property type="match status" value="1"/>
</dbReference>
<keyword evidence="7" id="KW-0723">Serine/threonine-protein kinase</keyword>
<comment type="caution">
    <text evidence="30">The sequence shown here is derived from an EMBL/GenBank/DDBJ whole genome shotgun (WGS) entry which is preliminary data.</text>
</comment>
<evidence type="ECO:0000259" key="29">
    <source>
        <dbReference type="PROSITE" id="PS50011"/>
    </source>
</evidence>
<feature type="domain" description="Protein kinase" evidence="29">
    <location>
        <begin position="707"/>
        <end position="1001"/>
    </location>
</feature>
<organism evidence="30 31">
    <name type="scientific">Paspalum vaginatum</name>
    <name type="common">seashore paspalum</name>
    <dbReference type="NCBI Taxonomy" id="158149"/>
    <lineage>
        <taxon>Eukaryota</taxon>
        <taxon>Viridiplantae</taxon>
        <taxon>Streptophyta</taxon>
        <taxon>Embryophyta</taxon>
        <taxon>Tracheophyta</taxon>
        <taxon>Spermatophyta</taxon>
        <taxon>Magnoliopsida</taxon>
        <taxon>Liliopsida</taxon>
        <taxon>Poales</taxon>
        <taxon>Poaceae</taxon>
        <taxon>PACMAD clade</taxon>
        <taxon>Panicoideae</taxon>
        <taxon>Andropogonodae</taxon>
        <taxon>Paspaleae</taxon>
        <taxon>Paspalinae</taxon>
        <taxon>Paspalum</taxon>
    </lineage>
</organism>
<evidence type="ECO:0000256" key="20">
    <source>
        <dbReference type="ARBA" id="ARBA00023180"/>
    </source>
</evidence>
<dbReference type="FunFam" id="3.80.10.10:FF:000095">
    <property type="entry name" value="LRR receptor-like serine/threonine-protein kinase GSO1"/>
    <property type="match status" value="1"/>
</dbReference>
<dbReference type="InterPro" id="IPR008271">
    <property type="entry name" value="Ser/Thr_kinase_AS"/>
</dbReference>
<evidence type="ECO:0000313" key="31">
    <source>
        <dbReference type="Proteomes" id="UP001164776"/>
    </source>
</evidence>
<dbReference type="InterPro" id="IPR011009">
    <property type="entry name" value="Kinase-like_dom_sf"/>
</dbReference>
<evidence type="ECO:0000256" key="1">
    <source>
        <dbReference type="ARBA" id="ARBA00004162"/>
    </source>
</evidence>
<dbReference type="InterPro" id="IPR013210">
    <property type="entry name" value="LRR_N_plant-typ"/>
</dbReference>
<keyword evidence="12 28" id="KW-0732">Signal</keyword>
<proteinExistence type="inferred from homology"/>
<dbReference type="AlphaFoldDB" id="A0A9W7XCB9"/>
<evidence type="ECO:0000256" key="7">
    <source>
        <dbReference type="ARBA" id="ARBA00022527"/>
    </source>
</evidence>
<dbReference type="InterPro" id="IPR032675">
    <property type="entry name" value="LRR_dom_sf"/>
</dbReference>
<evidence type="ECO:0000256" key="17">
    <source>
        <dbReference type="ARBA" id="ARBA00022989"/>
    </source>
</evidence>
<dbReference type="FunFam" id="3.30.200.20:FF:000432">
    <property type="entry name" value="LRR receptor-like serine/threonine-protein kinase EFR"/>
    <property type="match status" value="1"/>
</dbReference>
<protein>
    <recommendedName>
        <fullName evidence="25">Receptor kinase-like protein Xa21</fullName>
        <ecNumber evidence="5">2.7.11.1</ecNumber>
    </recommendedName>
</protein>
<feature type="chain" id="PRO_5044469354" description="Receptor kinase-like protein Xa21" evidence="28">
    <location>
        <begin position="31"/>
        <end position="1005"/>
    </location>
</feature>
<comment type="catalytic activity">
    <reaction evidence="21">
        <text>L-threonyl-[protein] + ATP = O-phospho-L-threonyl-[protein] + ADP + H(+)</text>
        <dbReference type="Rhea" id="RHEA:46608"/>
        <dbReference type="Rhea" id="RHEA-COMP:11060"/>
        <dbReference type="Rhea" id="RHEA-COMP:11605"/>
        <dbReference type="ChEBI" id="CHEBI:15378"/>
        <dbReference type="ChEBI" id="CHEBI:30013"/>
        <dbReference type="ChEBI" id="CHEBI:30616"/>
        <dbReference type="ChEBI" id="CHEBI:61977"/>
        <dbReference type="ChEBI" id="CHEBI:456216"/>
        <dbReference type="EC" id="2.7.11.1"/>
    </reaction>
</comment>
<dbReference type="Gene3D" id="3.30.200.20">
    <property type="entry name" value="Phosphorylase Kinase, domain 1"/>
    <property type="match status" value="1"/>
</dbReference>
<feature type="transmembrane region" description="Helical" evidence="27">
    <location>
        <begin position="654"/>
        <end position="675"/>
    </location>
</feature>
<evidence type="ECO:0000256" key="14">
    <source>
        <dbReference type="ARBA" id="ARBA00022741"/>
    </source>
</evidence>
<dbReference type="FunFam" id="1.10.510.10:FF:000358">
    <property type="entry name" value="Putative leucine-rich repeat receptor-like serine/threonine-protein kinase"/>
    <property type="match status" value="1"/>
</dbReference>
<evidence type="ECO:0000256" key="10">
    <source>
        <dbReference type="ARBA" id="ARBA00022679"/>
    </source>
</evidence>